<reference evidence="3 4" key="2">
    <citation type="submission" date="2018-11" db="EMBL/GenBank/DDBJ databases">
        <authorList>
            <consortium name="Pathogen Informatics"/>
        </authorList>
    </citation>
    <scope>NUCLEOTIDE SEQUENCE [LARGE SCALE GENOMIC DNA]</scope>
</reference>
<evidence type="ECO:0000313" key="3">
    <source>
        <dbReference type="EMBL" id="VDL66082.1"/>
    </source>
</evidence>
<dbReference type="EMBL" id="UYSL01002881">
    <property type="protein sequence ID" value="VDL66082.1"/>
    <property type="molecule type" value="Genomic_DNA"/>
</dbReference>
<keyword evidence="1" id="KW-0812">Transmembrane</keyword>
<feature type="transmembrane region" description="Helical" evidence="1">
    <location>
        <begin position="24"/>
        <end position="46"/>
    </location>
</feature>
<evidence type="ECO:0000313" key="5">
    <source>
        <dbReference type="WBParaSite" id="NBR_0000249301-mRNA-1"/>
    </source>
</evidence>
<dbReference type="Gene3D" id="1.20.1070.10">
    <property type="entry name" value="Rhodopsin 7-helix transmembrane proteins"/>
    <property type="match status" value="1"/>
</dbReference>
<feature type="domain" description="7TM GPCR serpentine receptor class x (Srx)" evidence="2">
    <location>
        <begin position="28"/>
        <end position="119"/>
    </location>
</feature>
<keyword evidence="1" id="KW-1133">Transmembrane helix</keyword>
<reference evidence="5" key="1">
    <citation type="submission" date="2017-02" db="UniProtKB">
        <authorList>
            <consortium name="WormBaseParasite"/>
        </authorList>
    </citation>
    <scope>IDENTIFICATION</scope>
</reference>
<proteinExistence type="predicted"/>
<dbReference type="Proteomes" id="UP000271162">
    <property type="component" value="Unassembled WGS sequence"/>
</dbReference>
<dbReference type="PANTHER" id="PTHR23017">
    <property type="entry name" value="SERPENTINE RECEPTOR, CLASS X"/>
    <property type="match status" value="1"/>
</dbReference>
<dbReference type="WBParaSite" id="NBR_0000249301-mRNA-1">
    <property type="protein sequence ID" value="NBR_0000249301-mRNA-1"/>
    <property type="gene ID" value="NBR_0000249301"/>
</dbReference>
<keyword evidence="1" id="KW-0472">Membrane</keyword>
<dbReference type="AlphaFoldDB" id="A0A0N4XIZ1"/>
<accession>A0A0N4XIZ1</accession>
<feature type="transmembrane region" description="Helical" evidence="1">
    <location>
        <begin position="97"/>
        <end position="117"/>
    </location>
</feature>
<evidence type="ECO:0000256" key="1">
    <source>
        <dbReference type="SAM" id="Phobius"/>
    </source>
</evidence>
<organism evidence="5">
    <name type="scientific">Nippostrongylus brasiliensis</name>
    <name type="common">Rat hookworm</name>
    <dbReference type="NCBI Taxonomy" id="27835"/>
    <lineage>
        <taxon>Eukaryota</taxon>
        <taxon>Metazoa</taxon>
        <taxon>Ecdysozoa</taxon>
        <taxon>Nematoda</taxon>
        <taxon>Chromadorea</taxon>
        <taxon>Rhabditida</taxon>
        <taxon>Rhabditina</taxon>
        <taxon>Rhabditomorpha</taxon>
        <taxon>Strongyloidea</taxon>
        <taxon>Heligmosomidae</taxon>
        <taxon>Nippostrongylus</taxon>
    </lineage>
</organism>
<sequence>MDYINEVADERAYRIKALTVVMEAALLFLVCLAGLVCNLLSFFVIVRHPLFNNSFGHLTAYHAASNAIVLLIFILWAVPWTVWSIPDELSGVINHRIGQLLCFLMEVAFHCCLFISANRYEY</sequence>
<dbReference type="Pfam" id="PF10328">
    <property type="entry name" value="7TM_GPCR_Srx"/>
    <property type="match status" value="1"/>
</dbReference>
<evidence type="ECO:0000313" key="4">
    <source>
        <dbReference type="Proteomes" id="UP000271162"/>
    </source>
</evidence>
<name>A0A0N4XIZ1_NIPBR</name>
<feature type="transmembrane region" description="Helical" evidence="1">
    <location>
        <begin position="58"/>
        <end position="77"/>
    </location>
</feature>
<gene>
    <name evidence="3" type="ORF">NBR_LOCUS2493</name>
</gene>
<evidence type="ECO:0000259" key="2">
    <source>
        <dbReference type="Pfam" id="PF10328"/>
    </source>
</evidence>
<dbReference type="SUPFAM" id="SSF81321">
    <property type="entry name" value="Family A G protein-coupled receptor-like"/>
    <property type="match status" value="1"/>
</dbReference>
<protein>
    <submittedName>
        <fullName evidence="5">7TM_GPCR_Srx domain-containing protein</fullName>
    </submittedName>
</protein>
<dbReference type="PANTHER" id="PTHR23017:SF3">
    <property type="entry name" value="G-PROTEIN COUPLED RECEPTORS FAMILY 1 PROFILE DOMAIN-CONTAINING PROTEIN"/>
    <property type="match status" value="1"/>
</dbReference>
<keyword evidence="4" id="KW-1185">Reference proteome</keyword>
<dbReference type="InterPro" id="IPR019430">
    <property type="entry name" value="7TM_GPCR_serpentine_rcpt_Srx"/>
</dbReference>